<organism evidence="2 3">
    <name type="scientific">Mesorhizobium japonicum (strain LMG 29417 / CECT 9101 / MAFF 303099)</name>
    <name type="common">Mesorhizobium loti (strain MAFF 303099)</name>
    <dbReference type="NCBI Taxonomy" id="266835"/>
    <lineage>
        <taxon>Bacteria</taxon>
        <taxon>Pseudomonadati</taxon>
        <taxon>Pseudomonadota</taxon>
        <taxon>Alphaproteobacteria</taxon>
        <taxon>Hyphomicrobiales</taxon>
        <taxon>Phyllobacteriaceae</taxon>
        <taxon>Mesorhizobium</taxon>
    </lineage>
</organism>
<feature type="region of interest" description="Disordered" evidence="1">
    <location>
        <begin position="1"/>
        <end position="37"/>
    </location>
</feature>
<evidence type="ECO:0000313" key="2">
    <source>
        <dbReference type="EMBL" id="BAB51313.1"/>
    </source>
</evidence>
<dbReference type="Proteomes" id="UP000000552">
    <property type="component" value="Chromosome"/>
</dbReference>
<dbReference type="InterPro" id="IPR012349">
    <property type="entry name" value="Split_barrel_FMN-bd"/>
</dbReference>
<gene>
    <name evidence="2" type="ordered locus">mlr4723</name>
</gene>
<dbReference type="Gene3D" id="2.30.110.10">
    <property type="entry name" value="Electron Transport, Fmn-binding Protein, Chain A"/>
    <property type="match status" value="1"/>
</dbReference>
<reference evidence="2 3" key="1">
    <citation type="journal article" date="2000" name="DNA Res.">
        <title>Complete genome structure of the nitrogen-fixing symbiotic bacterium Mesorhizobium loti.</title>
        <authorList>
            <person name="Kaneko T."/>
            <person name="Nakamura Y."/>
            <person name="Sato S."/>
            <person name="Asamizu E."/>
            <person name="Kato T."/>
            <person name="Sasamoto S."/>
            <person name="Watanabe A."/>
            <person name="Idesawa K."/>
            <person name="Ishikawa A."/>
            <person name="Kawashima K."/>
            <person name="Kimura T."/>
            <person name="Kishida Y."/>
            <person name="Kiyokawa C."/>
            <person name="Kohara M."/>
            <person name="Matsumoto M."/>
            <person name="Matsuno A."/>
            <person name="Mochizuki Y."/>
            <person name="Nakayama S."/>
            <person name="Nakazaki N."/>
            <person name="Shimpo S."/>
            <person name="Sugimoto M."/>
            <person name="Takeuchi C."/>
            <person name="Yamada M."/>
            <person name="Tabata S."/>
        </authorList>
    </citation>
    <scope>NUCLEOTIDE SEQUENCE [LARGE SCALE GENOMIC DNA]</scope>
    <source>
        <strain evidence="3">LMG 29417 / CECT 9101 / MAFF 303099</strain>
    </source>
</reference>
<dbReference type="HOGENOM" id="CLU_067890_3_0_5"/>
<evidence type="ECO:0000313" key="3">
    <source>
        <dbReference type="Proteomes" id="UP000000552"/>
    </source>
</evidence>
<dbReference type="AlphaFoldDB" id="Q98DF8"/>
<protein>
    <submittedName>
        <fullName evidence="2">Mlr4723 protein</fullName>
    </submittedName>
</protein>
<dbReference type="SUPFAM" id="SSF50475">
    <property type="entry name" value="FMN-binding split barrel"/>
    <property type="match status" value="1"/>
</dbReference>
<dbReference type="EMBL" id="BA000012">
    <property type="protein sequence ID" value="BAB51313.1"/>
    <property type="molecule type" value="Genomic_DNA"/>
</dbReference>
<dbReference type="eggNOG" id="COG3467">
    <property type="taxonomic scope" value="Bacteria"/>
</dbReference>
<dbReference type="InterPro" id="IPR024747">
    <property type="entry name" value="Pyridox_Oxase-rel"/>
</dbReference>
<sequence>MTYRSLVGGRGSRGNKKSASAASRCTERSALSPGSPVTISEMTTQECRMHLAASRVGRLACVRDGMPYMVPISFVYEGGHIYSFSLIGHKVWAMRGHPQVCFEVDEIRSPRSWWSVVVFGRFEELSEAGPWQNERDHAWSLLQKARPNWWEPGSETPHSEDKVASPPHLFFRINIEKITGRRRALV</sequence>
<accession>Q98DF8</accession>
<name>Q98DF8_RHILO</name>
<dbReference type="Pfam" id="PF12900">
    <property type="entry name" value="Pyridox_ox_2"/>
    <property type="match status" value="1"/>
</dbReference>
<proteinExistence type="predicted"/>
<dbReference type="KEGG" id="mlo:mlr4723"/>
<evidence type="ECO:0000256" key="1">
    <source>
        <dbReference type="SAM" id="MobiDB-lite"/>
    </source>
</evidence>